<gene>
    <name evidence="1" type="ORF">CYL18_18530</name>
</gene>
<dbReference type="RefSeq" id="WP_104850947.1">
    <property type="nucleotide sequence ID" value="NZ_PKOZ01000027.1"/>
</dbReference>
<evidence type="ECO:0008006" key="3">
    <source>
        <dbReference type="Google" id="ProtNLM"/>
    </source>
</evidence>
<name>A0A2S7MV79_9BACI</name>
<accession>A0A2S7MV79</accession>
<evidence type="ECO:0000313" key="1">
    <source>
        <dbReference type="EMBL" id="PQD93689.1"/>
    </source>
</evidence>
<protein>
    <recommendedName>
        <fullName evidence="3">Cysteine-rich CPCC domain-containing protein</fullName>
    </recommendedName>
</protein>
<proteinExistence type="predicted"/>
<sequence length="89" mass="10643">MFFRKKRYFVCSVCGYDYLPGPLYINGTPDVSLICACCGFQPGYDDEELGYTLESYREEWIQKGAKWFREKEKPKQWNLKKQLKNINIR</sequence>
<organism evidence="1 2">
    <name type="scientific">Pradoshia eiseniae</name>
    <dbReference type="NCBI Taxonomy" id="2064768"/>
    <lineage>
        <taxon>Bacteria</taxon>
        <taxon>Bacillati</taxon>
        <taxon>Bacillota</taxon>
        <taxon>Bacilli</taxon>
        <taxon>Bacillales</taxon>
        <taxon>Bacillaceae</taxon>
        <taxon>Pradoshia</taxon>
    </lineage>
</organism>
<dbReference type="Proteomes" id="UP000239663">
    <property type="component" value="Unassembled WGS sequence"/>
</dbReference>
<reference evidence="1 2" key="1">
    <citation type="submission" date="2017-12" db="EMBL/GenBank/DDBJ databases">
        <title>Taxonomic description and draft genome of Pradoshia cofamensis Gen. nov., sp. nov., a thermotolerant bacillale isolated from anterior gut of earthworm Eisenia fetida.</title>
        <authorList>
            <person name="Saha T."/>
            <person name="Chakraborty R."/>
        </authorList>
    </citation>
    <scope>NUCLEOTIDE SEQUENCE [LARGE SCALE GENOMIC DNA]</scope>
    <source>
        <strain evidence="1 2">EAG3</strain>
    </source>
</reference>
<dbReference type="AlphaFoldDB" id="A0A2S7MV79"/>
<keyword evidence="2" id="KW-1185">Reference proteome</keyword>
<dbReference type="OrthoDB" id="1456570at2"/>
<dbReference type="EMBL" id="PKOZ01000027">
    <property type="protein sequence ID" value="PQD93689.1"/>
    <property type="molecule type" value="Genomic_DNA"/>
</dbReference>
<comment type="caution">
    <text evidence="1">The sequence shown here is derived from an EMBL/GenBank/DDBJ whole genome shotgun (WGS) entry which is preliminary data.</text>
</comment>
<evidence type="ECO:0000313" key="2">
    <source>
        <dbReference type="Proteomes" id="UP000239663"/>
    </source>
</evidence>